<organism evidence="2 3">
    <name type="scientific">Halobacteriovorax marinus</name>
    <dbReference type="NCBI Taxonomy" id="97084"/>
    <lineage>
        <taxon>Bacteria</taxon>
        <taxon>Pseudomonadati</taxon>
        <taxon>Bdellovibrionota</taxon>
        <taxon>Bacteriovoracia</taxon>
        <taxon>Bacteriovoracales</taxon>
        <taxon>Halobacteriovoraceae</taxon>
        <taxon>Halobacteriovorax</taxon>
    </lineage>
</organism>
<sequence length="188" mass="22231">MRRLFIYLSFFLISTSSLYATTLDQESFDILSAQTLDSDVLDWFPLNETKKKCYETKDHEKCFWYTLGLSFRNIRRDESIKILRKQCKENHLLSCSSLSTTLLVKTHYEEAYRAAVKSEKKKTPVIGYNARFFVLYHHINFKHASDLSDLTIRHFKDTFQLGKNICEKKNMACSFVNKFQYLMDELSI</sequence>
<gene>
    <name evidence="2" type="ORF">A9Q84_15375</name>
</gene>
<protein>
    <recommendedName>
        <fullName evidence="4">Secreted protein</fullName>
    </recommendedName>
</protein>
<accession>A0A1Y5F5N5</accession>
<evidence type="ECO:0008006" key="4">
    <source>
        <dbReference type="Google" id="ProtNLM"/>
    </source>
</evidence>
<name>A0A1Y5F5N5_9BACT</name>
<dbReference type="AlphaFoldDB" id="A0A1Y5F5N5"/>
<evidence type="ECO:0000313" key="3">
    <source>
        <dbReference type="Proteomes" id="UP000196531"/>
    </source>
</evidence>
<dbReference type="Proteomes" id="UP000196531">
    <property type="component" value="Unassembled WGS sequence"/>
</dbReference>
<evidence type="ECO:0000256" key="1">
    <source>
        <dbReference type="SAM" id="SignalP"/>
    </source>
</evidence>
<dbReference type="EMBL" id="MAAO01000007">
    <property type="protein sequence ID" value="OUR95878.1"/>
    <property type="molecule type" value="Genomic_DNA"/>
</dbReference>
<feature type="signal peptide" evidence="1">
    <location>
        <begin position="1"/>
        <end position="20"/>
    </location>
</feature>
<feature type="chain" id="PRO_5013164656" description="Secreted protein" evidence="1">
    <location>
        <begin position="21"/>
        <end position="188"/>
    </location>
</feature>
<keyword evidence="1" id="KW-0732">Signal</keyword>
<evidence type="ECO:0000313" key="2">
    <source>
        <dbReference type="EMBL" id="OUR95878.1"/>
    </source>
</evidence>
<proteinExistence type="predicted"/>
<comment type="caution">
    <text evidence="2">The sequence shown here is derived from an EMBL/GenBank/DDBJ whole genome shotgun (WGS) entry which is preliminary data.</text>
</comment>
<reference evidence="3" key="1">
    <citation type="journal article" date="2017" name="Proc. Natl. Acad. Sci. U.S.A.">
        <title>Simulation of Deepwater Horizon oil plume reveals substrate specialization within a complex community of hydrocarbon-degraders.</title>
        <authorList>
            <person name="Hu P."/>
            <person name="Dubinsky E.A."/>
            <person name="Probst A.J."/>
            <person name="Wang J."/>
            <person name="Sieber C.M.K."/>
            <person name="Tom L.M."/>
            <person name="Gardinali P."/>
            <person name="Banfield J.F."/>
            <person name="Atlas R.M."/>
            <person name="Andersen G.L."/>
        </authorList>
    </citation>
    <scope>NUCLEOTIDE SEQUENCE [LARGE SCALE GENOMIC DNA]</scope>
</reference>